<dbReference type="GO" id="GO:0016020">
    <property type="term" value="C:membrane"/>
    <property type="evidence" value="ECO:0007669"/>
    <property type="project" value="TreeGrafter"/>
</dbReference>
<dbReference type="Gene3D" id="1.25.10.10">
    <property type="entry name" value="Leucine-rich Repeat Variant"/>
    <property type="match status" value="3"/>
</dbReference>
<feature type="region of interest" description="Disordered" evidence="2">
    <location>
        <begin position="1400"/>
        <end position="1419"/>
    </location>
</feature>
<feature type="compositionally biased region" description="Polar residues" evidence="2">
    <location>
        <begin position="432"/>
        <end position="449"/>
    </location>
</feature>
<dbReference type="SUPFAM" id="SSF48371">
    <property type="entry name" value="ARM repeat"/>
    <property type="match status" value="2"/>
</dbReference>
<feature type="region of interest" description="Disordered" evidence="2">
    <location>
        <begin position="431"/>
        <end position="453"/>
    </location>
</feature>
<dbReference type="InterPro" id="IPR011989">
    <property type="entry name" value="ARM-like"/>
</dbReference>
<dbReference type="STRING" id="6184.A0A430QHJ1"/>
<dbReference type="InterPro" id="IPR040108">
    <property type="entry name" value="Laa1/Sip1/HEATR5"/>
</dbReference>
<evidence type="ECO:0000256" key="2">
    <source>
        <dbReference type="SAM" id="MobiDB-lite"/>
    </source>
</evidence>
<protein>
    <recommendedName>
        <fullName evidence="5">HEAT repeat-containing protein 5B</fullName>
    </recommendedName>
</protein>
<dbReference type="PANTHER" id="PTHR21663">
    <property type="entry name" value="HYPOTHETICAL HEAT DOMAIN-CONTAINING"/>
    <property type="match status" value="1"/>
</dbReference>
<dbReference type="InterPro" id="IPR016024">
    <property type="entry name" value="ARM-type_fold"/>
</dbReference>
<dbReference type="GO" id="GO:0030139">
    <property type="term" value="C:endocytic vesicle"/>
    <property type="evidence" value="ECO:0007669"/>
    <property type="project" value="TreeGrafter"/>
</dbReference>
<dbReference type="PANTHER" id="PTHR21663:SF0">
    <property type="entry name" value="HEAT REPEAT-CONTAINING PROTEIN 5B"/>
    <property type="match status" value="1"/>
</dbReference>
<evidence type="ECO:0000313" key="4">
    <source>
        <dbReference type="Proteomes" id="UP000290809"/>
    </source>
</evidence>
<dbReference type="InterPro" id="IPR046837">
    <property type="entry name" value="Laa1/Sip1/HEATR5-like_HEAT"/>
</dbReference>
<dbReference type="Pfam" id="PF20210">
    <property type="entry name" value="Laa1_Sip1_HTR5"/>
    <property type="match status" value="1"/>
</dbReference>
<dbReference type="EMBL" id="QMKO01001715">
    <property type="protein sequence ID" value="RTG87147.1"/>
    <property type="molecule type" value="Genomic_DNA"/>
</dbReference>
<comment type="caution">
    <text evidence="3">The sequence shown here is derived from an EMBL/GenBank/DDBJ whole genome shotgun (WGS) entry which is preliminary data.</text>
</comment>
<feature type="compositionally biased region" description="Low complexity" evidence="2">
    <location>
        <begin position="260"/>
        <end position="273"/>
    </location>
</feature>
<dbReference type="GO" id="GO:0005829">
    <property type="term" value="C:cytosol"/>
    <property type="evidence" value="ECO:0007669"/>
    <property type="project" value="GOC"/>
</dbReference>
<evidence type="ECO:0000256" key="1">
    <source>
        <dbReference type="ARBA" id="ARBA00008304"/>
    </source>
</evidence>
<dbReference type="Pfam" id="PF25468">
    <property type="entry name" value="HEAT_HEATR5A"/>
    <property type="match status" value="1"/>
</dbReference>
<proteinExistence type="inferred from homology"/>
<accession>A0A430QHJ1</accession>
<keyword evidence="4" id="KW-1185">Reference proteome</keyword>
<name>A0A430QHJ1_SCHBO</name>
<gene>
    <name evidence="3" type="ORF">DC041_0003513</name>
</gene>
<dbReference type="GO" id="GO:0005794">
    <property type="term" value="C:Golgi apparatus"/>
    <property type="evidence" value="ECO:0007669"/>
    <property type="project" value="TreeGrafter"/>
</dbReference>
<dbReference type="Proteomes" id="UP000290809">
    <property type="component" value="Unassembled WGS sequence"/>
</dbReference>
<organism evidence="3 4">
    <name type="scientific">Schistosoma bovis</name>
    <name type="common">Blood fluke</name>
    <dbReference type="NCBI Taxonomy" id="6184"/>
    <lineage>
        <taxon>Eukaryota</taxon>
        <taxon>Metazoa</taxon>
        <taxon>Spiralia</taxon>
        <taxon>Lophotrochozoa</taxon>
        <taxon>Platyhelminthes</taxon>
        <taxon>Trematoda</taxon>
        <taxon>Digenea</taxon>
        <taxon>Strigeidida</taxon>
        <taxon>Schistosomatoidea</taxon>
        <taxon>Schistosomatidae</taxon>
        <taxon>Schistosoma</taxon>
    </lineage>
</organism>
<reference evidence="3 4" key="1">
    <citation type="journal article" date="2019" name="PLoS Pathog.">
        <title>Genome sequence of the bovine parasite Schistosoma bovis Tanzania.</title>
        <authorList>
            <person name="Oey H."/>
            <person name="Zakrzewski M."/>
            <person name="Gobert G."/>
            <person name="Gravermann K."/>
            <person name="Stoye J."/>
            <person name="Jones M."/>
            <person name="Mcmanus D."/>
            <person name="Krause L."/>
        </authorList>
    </citation>
    <scope>NUCLEOTIDE SEQUENCE [LARGE SCALE GENOMIC DNA]</scope>
    <source>
        <strain evidence="3 4">TAN1997</strain>
    </source>
</reference>
<feature type="region of interest" description="Disordered" evidence="2">
    <location>
        <begin position="251"/>
        <end position="274"/>
    </location>
</feature>
<dbReference type="GO" id="GO:0042147">
    <property type="term" value="P:retrograde transport, endosome to Golgi"/>
    <property type="evidence" value="ECO:0007669"/>
    <property type="project" value="TreeGrafter"/>
</dbReference>
<dbReference type="GO" id="GO:0006897">
    <property type="term" value="P:endocytosis"/>
    <property type="evidence" value="ECO:0007669"/>
    <property type="project" value="TreeGrafter"/>
</dbReference>
<evidence type="ECO:0008006" key="5">
    <source>
        <dbReference type="Google" id="ProtNLM"/>
    </source>
</evidence>
<evidence type="ECO:0000313" key="3">
    <source>
        <dbReference type="EMBL" id="RTG87147.1"/>
    </source>
</evidence>
<dbReference type="GO" id="GO:0008104">
    <property type="term" value="P:intracellular protein localization"/>
    <property type="evidence" value="ECO:0007669"/>
    <property type="project" value="TreeGrafter"/>
</dbReference>
<sequence length="3157" mass="351846">MSISLLFDEEAYEKISEVKKPIFVFDWLCSLEKRLVAENRQAIKECQEDLVQQLLSHLTHAPGRPTHKLLGRCFANLFLVGDSLLLYTAVNTCNALLKSRDDGLACINSRLAALSCLGAIYKRLGRMIGRSFEDSVIIMVKLIKQSESLVRCEIMNTLCSLVEGVGSASIVCHKEIYKAVKICMTDRVLYVRVAAVKCLYFLVDHSHSIHTNALEATVSLCLRCMDGSNYTTRLETARTLGHLLAKTQRKRVADTGSDASSSGTVGTSNNSRSKPIPLTDALSLLSSGFLKGPGGFLKGTSATDMIKGTSPVNREVRVGVTYAYIEFIVEMGPLWFETNLSTILTHLVNLLLVPRATPTHVEAIYARQCIQYLLGTVFRHLLSESIQLVAISELIKILVYHLQYLQNLHVNEYSMNDGDVFQQIFSSSSSSVTPTLNNNGNTNEPSDSLPNDIFNETGINVTHGDNQATSNVHNLDSVVEPDSGKVKRGIGRQVATATITTTATTGGSSSRSNREQQHQHLVICVLDIISQLIRWLDSLVVQLLDQPTQLTDVICTCLSHPVQAVRLAAASCLRQLVIVVPSQRIPLLNKCLHCLQQSHRYSAETLLGVTFGITGLLAGVNYSILGLPNNIPDQLFSLAEELLRAANQNSRFALARTQSGWSLLAACITLGPNVVKPHLPRMLLFWRNAFPRSLRELEAEKQRGDAFTWQIMLESRSGALCSIQSFLEYCSPQLLTEDIIHRLLPLIECALNMLGQMNDIVRIYGNHLKIIAGFIRLRLYRILLLLPSTAYTSSYSTVLRELVAEFTLTDNVANVTTSLLKSLSCSEDSITLGSCLQDTDQRLLEEQLQSTILNNSPRALEHDPSYLYLHDGVNNLLATDVTLTNISNTEDENDENLSLTAGTLFHGPSHILLNNNSTFTTSKFYSINSTSNTNTNNLSCGHNLGNFTNSTLSCALQLTGPIPVSVTVIDASIELFGRLFACVSIRHRTQMLEHFTECIRLTKSIRQEAVQINVFAALLSALRHLAETKSTFGDDPALRKAATNLIFATLTSPSVLLRCVAGECLGRLAQVVGESGFLAELAQQIFERLRAIRNPIARAGHCLAIGCLHSYVGGLASGQHLSSSVGVLLAIAQDSSVPEVQVWALHALALVAESGGPIFREYIEPSLNLVLQLLLKSPSAMHEIQRSLGRLFAALITTLGPELRGTSAGITSVRHSCLLCCMIMRDSPDALLQAEGIACLQQLHMFAPMHVKLAGLVPELQTSVSSFHLVLRRAALSCLRQLSQKEAKDLYGCMTLGGLLEEKPSPVLSSFSTISNKNDMNSFSKSTTSEKLEKKLFSLLDVEMNYQLRRDIEDTLIGMLEATGTSQLSYWFTLLKEVLLVSTSLKTDLTSDSNVIRNSIQKSSSTNESNSIGGDKLSSINNDDVDIMAVSERNSRVDEENISGSIQPEDNEYEDVDINFKPKQSNQEINQLFTVKIRARCSTRIFAISCLRILISNCARLCNTTFVNDSLPYMKTSVNDDDTTDDSLINSKSLAHFDLAKARILRSQSGKSDWLILYLSDLIRVAFMSATSDSERLRITGLKLMQDVIQRFSLVPDPDYPDHVILEQYQAQVSAALRPAFMNSSLLNSFDNITVAQSSTTNNSVLSGPVQPNPELLSIACQVCSTWLTSGVGRDPEDLRRVQDLLRQAFDKLKLNICTEDHSSNVSAQTQRVEPSQSISENSAIVEKLSVLAAWAKVYILTAGHSKKWENKLHQKQQHLITSQSSQVLDDEQLMDDESDDMMNDESENDNDSDYSMIIKGISIEDITLFVCKPAPYLQSSSCSAASSKFIYHLLSKWIQPILPNLSNAWLDALKNYAYMCLPDNLSTQHSSILLSNVNNNSINHNLDLIRGYYARYWPCMTYALALWLTNNELYVEEIDTNLSKNEMSKSARQFFLILVCKPAPYLQSSSCSAASSKFIYHLLSKWIQPILPNLSNAWLDALKNYAYMCLPDNLSTQHSSILLSNVNNNSINHNLDLIRGYYARYWPCMTYALALWLTNNELYVEEIDTNLSKNEMSKSARQFFLILGMCAEAMCNPTSKQPISIIHTCLRCILCLLSKPKFRAYLMQSSTEISIELLQILHRLILTRDCVETHLLCLANVIHIMIASNERLIKERDNWLTKESTQNASSMFISPESQNSKNNCMTSSTMLQTTGLIDTQLYEHGDGGYLSKFFDRITNNSNMDYDEFNKTSINCQMNNGIYGEKTFAGLHPERSIVFTCLEIVVCIVARYQSQIIKQFPLSNTKDDVECKNHIIPETTCASDVNAPLVLATALKCLIPLIDLCAPRTLLSTLRLAKQNQNFQSNDCVNSNINVESEINHPNTSQASIHQQECLLPILLDLSKEIAKNASSMFISPESQNSKNNCMTSSTMLQTTGLIDTQLYEHGDGGYLSKFFDRITNNSNMDYDEFNKTSINCQMNNGIYGEKTFAGLHPERSIVFTCLEIVVCIVARYQSQIIKQFPLSNTKDDVECKNHIIPETTCASDVNAPLVLATALKCLIPLIDLCAPRTLLSTLRLAKQNQNFQSNDCVNSNINVESEINHPNTSQASIHQQECLLPILLDLSKEIAKSILIKPIQCSNVKSNFANNPLQTKKSNEIYCVNNKNSSYNNISNNNNLSILKPYDLTCQSSNLFTSYLIGEDETEISSTTTNLSVCAVNELLTSVKSCQQYRFINQFIGWTEQSAELAEVYISLLNKLAVHHYPALSANSPNQDLNVNKCSVHLSQTAEIQPDSSSISSVKEQCNNSINSNVSQSSTMDIINENTVLNAFTEWYHLISVSLLSILRHEHDNETGVDNSSLPKCCLASAYLVSRICAKCPIQVFKSTNLVNELSELLCRGWYLSPVSDNQSNGVMNKDANSLENPLMDISKLFESKLLQNRIICLRSFGLLCNHHESSIRSLFIKTLTPQVFHWLYDLTTIVEMYSSKQQQQQKLNTSPDLFNIQINLNELALCLNEAFDLLTSIIRIVESSNRQALLLIYLPLLCNLLTNESSVILNRLNYKNNIISITNSLDLIYFIHIITLKHIITIAPCFPNEFRSTFQLLNDFKLRLENAMKFSTPLITNTTTNNNNTNHDYNHSKYQLTNNIPFIHNNQTILKHNPQSNLSSIKLKTDFSNYT</sequence>
<comment type="similarity">
    <text evidence="1">Belongs to the HEATR5 family.</text>
</comment>